<keyword evidence="2" id="KW-1003">Cell membrane</keyword>
<protein>
    <submittedName>
        <fullName evidence="7">Membrane protein</fullName>
    </submittedName>
</protein>
<evidence type="ECO:0000256" key="1">
    <source>
        <dbReference type="ARBA" id="ARBA00004651"/>
    </source>
</evidence>
<comment type="caution">
    <text evidence="7">The sequence shown here is derived from an EMBL/GenBank/DDBJ whole genome shotgun (WGS) entry which is preliminary data.</text>
</comment>
<dbReference type="AlphaFoldDB" id="A0AAE3VEH5"/>
<evidence type="ECO:0000313" key="8">
    <source>
        <dbReference type="Proteomes" id="UP001238163"/>
    </source>
</evidence>
<dbReference type="EMBL" id="JAUSVL010000001">
    <property type="protein sequence ID" value="MDQ0288786.1"/>
    <property type="molecule type" value="Genomic_DNA"/>
</dbReference>
<evidence type="ECO:0000313" key="7">
    <source>
        <dbReference type="EMBL" id="MDQ0288786.1"/>
    </source>
</evidence>
<evidence type="ECO:0000256" key="5">
    <source>
        <dbReference type="ARBA" id="ARBA00023136"/>
    </source>
</evidence>
<sequence>MSKFKSIKGMIADGQRFFREEVWTQETADQPFGRRFLFSLCRIGMIVARGFQGDHCSLQASALTYITLVSLVPMVAIMLSFSKGLGMQKHLMDTLGIEKVELAPVPDLPAGESIGETALAHRPPWEYRVVEGGAANGANGAVEVKISQRLPEPMQKALITVFTYVENTNFMALGLVGSLLLVSSVIFSMAKLEDSLNAIWGVNEGRDFLHKISEYLVVLIFVPIVFLVATSVNTLLLSNKFVFYLQENLGAVAWLFERLVRIVGACFVLLGFACFYIFMPNTKVKIFPALMAGLFAGIAWFGVQWAYLGLQVGLTKYNTIYGTFAAVPFFLAWLYANWSIVLFGAEVSFAIQNHRTIHLEKASERASTGACIFLGLAVTYEVCKHFATVGGGWNASEFGREKCVPTRILSYVVNVLCKAGVLARVEGPSDREYLYVPGRDAATITSADVDEAFRQGQGSETKHYLQLLPAELSKKIQAVYGDFSQNLGNLSFAKLIDKTQAASTRS</sequence>
<keyword evidence="3 6" id="KW-0812">Transmembrane</keyword>
<evidence type="ECO:0000256" key="4">
    <source>
        <dbReference type="ARBA" id="ARBA00022989"/>
    </source>
</evidence>
<feature type="transmembrane region" description="Helical" evidence="6">
    <location>
        <begin position="215"/>
        <end position="238"/>
    </location>
</feature>
<name>A0AAE3VEH5_9BACT</name>
<keyword evidence="8" id="KW-1185">Reference proteome</keyword>
<feature type="transmembrane region" description="Helical" evidence="6">
    <location>
        <begin position="170"/>
        <end position="190"/>
    </location>
</feature>
<gene>
    <name evidence="7" type="ORF">J3R75_000893</name>
</gene>
<dbReference type="PANTHER" id="PTHR30213:SF0">
    <property type="entry name" value="UPF0761 MEMBRANE PROTEIN YIHY"/>
    <property type="match status" value="1"/>
</dbReference>
<keyword evidence="4 6" id="KW-1133">Transmembrane helix</keyword>
<proteinExistence type="predicted"/>
<comment type="subcellular location">
    <subcellularLocation>
        <location evidence="1">Cell membrane</location>
        <topology evidence="1">Multi-pass membrane protein</topology>
    </subcellularLocation>
</comment>
<dbReference type="Pfam" id="PF03631">
    <property type="entry name" value="Virul_fac_BrkB"/>
    <property type="match status" value="1"/>
</dbReference>
<evidence type="ECO:0000256" key="3">
    <source>
        <dbReference type="ARBA" id="ARBA00022692"/>
    </source>
</evidence>
<dbReference type="NCBIfam" id="TIGR00765">
    <property type="entry name" value="yihY_not_rbn"/>
    <property type="match status" value="1"/>
</dbReference>
<organism evidence="7 8">
    <name type="scientific">Oligosphaera ethanolica</name>
    <dbReference type="NCBI Taxonomy" id="760260"/>
    <lineage>
        <taxon>Bacteria</taxon>
        <taxon>Pseudomonadati</taxon>
        <taxon>Lentisphaerota</taxon>
        <taxon>Oligosphaeria</taxon>
        <taxon>Oligosphaerales</taxon>
        <taxon>Oligosphaeraceae</taxon>
        <taxon>Oligosphaera</taxon>
    </lineage>
</organism>
<feature type="transmembrane region" description="Helical" evidence="6">
    <location>
        <begin position="286"/>
        <end position="308"/>
    </location>
</feature>
<reference evidence="7" key="1">
    <citation type="submission" date="2023-07" db="EMBL/GenBank/DDBJ databases">
        <title>Genomic Encyclopedia of Type Strains, Phase IV (KMG-IV): sequencing the most valuable type-strain genomes for metagenomic binning, comparative biology and taxonomic classification.</title>
        <authorList>
            <person name="Goeker M."/>
        </authorList>
    </citation>
    <scope>NUCLEOTIDE SEQUENCE</scope>
    <source>
        <strain evidence="7">DSM 24202</strain>
    </source>
</reference>
<dbReference type="Proteomes" id="UP001238163">
    <property type="component" value="Unassembled WGS sequence"/>
</dbReference>
<dbReference type="RefSeq" id="WP_307260118.1">
    <property type="nucleotide sequence ID" value="NZ_JAUSVL010000001.1"/>
</dbReference>
<feature type="transmembrane region" description="Helical" evidence="6">
    <location>
        <begin position="62"/>
        <end position="82"/>
    </location>
</feature>
<evidence type="ECO:0000256" key="6">
    <source>
        <dbReference type="SAM" id="Phobius"/>
    </source>
</evidence>
<feature type="transmembrane region" description="Helical" evidence="6">
    <location>
        <begin position="320"/>
        <end position="345"/>
    </location>
</feature>
<dbReference type="PANTHER" id="PTHR30213">
    <property type="entry name" value="INNER MEMBRANE PROTEIN YHJD"/>
    <property type="match status" value="1"/>
</dbReference>
<keyword evidence="5 6" id="KW-0472">Membrane</keyword>
<dbReference type="InterPro" id="IPR017039">
    <property type="entry name" value="Virul_fac_BrkB"/>
</dbReference>
<evidence type="ECO:0000256" key="2">
    <source>
        <dbReference type="ARBA" id="ARBA00022475"/>
    </source>
</evidence>
<dbReference type="GO" id="GO:0005886">
    <property type="term" value="C:plasma membrane"/>
    <property type="evidence" value="ECO:0007669"/>
    <property type="project" value="UniProtKB-SubCell"/>
</dbReference>
<accession>A0AAE3VEH5</accession>
<feature type="transmembrane region" description="Helical" evidence="6">
    <location>
        <begin position="258"/>
        <end position="279"/>
    </location>
</feature>